<dbReference type="Proteomes" id="UP000198211">
    <property type="component" value="Unassembled WGS sequence"/>
</dbReference>
<dbReference type="AlphaFoldDB" id="A0A225WCU3"/>
<evidence type="ECO:0000313" key="3">
    <source>
        <dbReference type="Proteomes" id="UP000198211"/>
    </source>
</evidence>
<sequence length="151" mass="16497">MERGDATRSSRWLQGLSPSEQRSLEEVERDRRKKIAATNVATNTAKRRAAEEEKLGTQGETASESLVQNDAHQVSPDDEDVRPEGSYVDDSAPSGSVLSPDGEGESVLEKPVQTTVVDIVKVKPPVGYRVSDFLQTGRRSGSCGEVRIRSR</sequence>
<accession>A0A225WCU3</accession>
<dbReference type="EMBL" id="NBNE01001101">
    <property type="protein sequence ID" value="OWZ15556.1"/>
    <property type="molecule type" value="Genomic_DNA"/>
</dbReference>
<comment type="caution">
    <text evidence="2">The sequence shown here is derived from an EMBL/GenBank/DDBJ whole genome shotgun (WGS) entry which is preliminary data.</text>
</comment>
<gene>
    <name evidence="2" type="ORF">PHMEG_00010787</name>
</gene>
<protein>
    <submittedName>
        <fullName evidence="2">Uncharacterized protein</fullName>
    </submittedName>
</protein>
<feature type="compositionally biased region" description="Polar residues" evidence="1">
    <location>
        <begin position="58"/>
        <end position="72"/>
    </location>
</feature>
<feature type="region of interest" description="Disordered" evidence="1">
    <location>
        <begin position="1"/>
        <end position="110"/>
    </location>
</feature>
<organism evidence="2 3">
    <name type="scientific">Phytophthora megakarya</name>
    <dbReference type="NCBI Taxonomy" id="4795"/>
    <lineage>
        <taxon>Eukaryota</taxon>
        <taxon>Sar</taxon>
        <taxon>Stramenopiles</taxon>
        <taxon>Oomycota</taxon>
        <taxon>Peronosporomycetes</taxon>
        <taxon>Peronosporales</taxon>
        <taxon>Peronosporaceae</taxon>
        <taxon>Phytophthora</taxon>
    </lineage>
</organism>
<keyword evidence="3" id="KW-1185">Reference proteome</keyword>
<evidence type="ECO:0000313" key="2">
    <source>
        <dbReference type="EMBL" id="OWZ15556.1"/>
    </source>
</evidence>
<feature type="compositionally biased region" description="Polar residues" evidence="1">
    <location>
        <begin position="9"/>
        <end position="21"/>
    </location>
</feature>
<name>A0A225WCU3_9STRA</name>
<dbReference type="OrthoDB" id="129596at2759"/>
<evidence type="ECO:0000256" key="1">
    <source>
        <dbReference type="SAM" id="MobiDB-lite"/>
    </source>
</evidence>
<proteinExistence type="predicted"/>
<reference evidence="3" key="1">
    <citation type="submission" date="2017-03" db="EMBL/GenBank/DDBJ databases">
        <title>Phytopthora megakarya and P. palmivora, two closely related causual agents of cacao black pod achieved similar genome size and gene model numbers by different mechanisms.</title>
        <authorList>
            <person name="Ali S."/>
            <person name="Shao J."/>
            <person name="Larry D.J."/>
            <person name="Kronmiller B."/>
            <person name="Shen D."/>
            <person name="Strem M.D."/>
            <person name="Melnick R.L."/>
            <person name="Guiltinan M.J."/>
            <person name="Tyler B.M."/>
            <person name="Meinhardt L.W."/>
            <person name="Bailey B.A."/>
        </authorList>
    </citation>
    <scope>NUCLEOTIDE SEQUENCE [LARGE SCALE GENOMIC DNA]</scope>
    <source>
        <strain evidence="3">zdho120</strain>
    </source>
</reference>